<organism evidence="4 5">
    <name type="scientific">Ilyodon furcidens</name>
    <name type="common">goldbreast splitfin</name>
    <dbReference type="NCBI Taxonomy" id="33524"/>
    <lineage>
        <taxon>Eukaryota</taxon>
        <taxon>Metazoa</taxon>
        <taxon>Chordata</taxon>
        <taxon>Craniata</taxon>
        <taxon>Vertebrata</taxon>
        <taxon>Euteleostomi</taxon>
        <taxon>Actinopterygii</taxon>
        <taxon>Neopterygii</taxon>
        <taxon>Teleostei</taxon>
        <taxon>Neoteleostei</taxon>
        <taxon>Acanthomorphata</taxon>
        <taxon>Ovalentaria</taxon>
        <taxon>Atherinomorphae</taxon>
        <taxon>Cyprinodontiformes</taxon>
        <taxon>Goodeidae</taxon>
        <taxon>Ilyodon</taxon>
    </lineage>
</organism>
<dbReference type="Pfam" id="PF00340">
    <property type="entry name" value="IL1"/>
    <property type="match status" value="1"/>
</dbReference>
<dbReference type="InterPro" id="IPR000975">
    <property type="entry name" value="IL-1_fam"/>
</dbReference>
<evidence type="ECO:0000313" key="4">
    <source>
        <dbReference type="EMBL" id="MEQ2249896.1"/>
    </source>
</evidence>
<protein>
    <recommendedName>
        <fullName evidence="6">Interleukin 18</fullName>
    </recommendedName>
</protein>
<dbReference type="Gene3D" id="2.80.10.50">
    <property type="match status" value="1"/>
</dbReference>
<gene>
    <name evidence="4" type="ORF">ILYODFUR_034334</name>
</gene>
<dbReference type="CDD" id="cd23298">
    <property type="entry name" value="beta-trefoil_IL18"/>
    <property type="match status" value="1"/>
</dbReference>
<accession>A0ABV0UYM7</accession>
<evidence type="ECO:0000256" key="2">
    <source>
        <dbReference type="ARBA" id="ARBA00010448"/>
    </source>
</evidence>
<evidence type="ECO:0000256" key="1">
    <source>
        <dbReference type="ARBA" id="ARBA00004613"/>
    </source>
</evidence>
<dbReference type="Proteomes" id="UP001482620">
    <property type="component" value="Unassembled WGS sequence"/>
</dbReference>
<sequence length="122" mass="14064">CKFDIQIYQDSATDKMQPVMLYACINGQKMMVSCKNNKEVSPEPMNTSGLERINEVGHKALFRWKKISTGKYKFESTMYTGYFLAFESIEDKPYLHKLILRPEPKDEVDESMVITVSNGKPI</sequence>
<dbReference type="SUPFAM" id="SSF50353">
    <property type="entry name" value="Cytokine"/>
    <property type="match status" value="1"/>
</dbReference>
<comment type="caution">
    <text evidence="4">The sequence shown here is derived from an EMBL/GenBank/DDBJ whole genome shotgun (WGS) entry which is preliminary data.</text>
</comment>
<proteinExistence type="inferred from homology"/>
<feature type="non-terminal residue" evidence="4">
    <location>
        <position position="1"/>
    </location>
</feature>
<evidence type="ECO:0000313" key="5">
    <source>
        <dbReference type="Proteomes" id="UP001482620"/>
    </source>
</evidence>
<reference evidence="4 5" key="1">
    <citation type="submission" date="2021-06" db="EMBL/GenBank/DDBJ databases">
        <authorList>
            <person name="Palmer J.M."/>
        </authorList>
    </citation>
    <scope>NUCLEOTIDE SEQUENCE [LARGE SCALE GENOMIC DNA]</scope>
    <source>
        <strain evidence="5">if_2019</strain>
        <tissue evidence="4">Muscle</tissue>
    </source>
</reference>
<comment type="subcellular location">
    <subcellularLocation>
        <location evidence="1">Secreted</location>
    </subcellularLocation>
</comment>
<keyword evidence="3" id="KW-0964">Secreted</keyword>
<dbReference type="InterPro" id="IPR008996">
    <property type="entry name" value="IL1/FGF"/>
</dbReference>
<evidence type="ECO:0000256" key="3">
    <source>
        <dbReference type="ARBA" id="ARBA00022525"/>
    </source>
</evidence>
<evidence type="ECO:0008006" key="6">
    <source>
        <dbReference type="Google" id="ProtNLM"/>
    </source>
</evidence>
<dbReference type="EMBL" id="JAHRIQ010087242">
    <property type="protein sequence ID" value="MEQ2249896.1"/>
    <property type="molecule type" value="Genomic_DNA"/>
</dbReference>
<name>A0ABV0UYM7_9TELE</name>
<keyword evidence="5" id="KW-1185">Reference proteome</keyword>
<comment type="similarity">
    <text evidence="2">Belongs to the IL-1 family.</text>
</comment>